<dbReference type="PANTHER" id="PTHR47396">
    <property type="entry name" value="TYPE I RESTRICTION ENZYME ECOKI R PROTEIN"/>
    <property type="match status" value="1"/>
</dbReference>
<dbReference type="SUPFAM" id="SSF52540">
    <property type="entry name" value="P-loop containing nucleoside triphosphate hydrolases"/>
    <property type="match status" value="2"/>
</dbReference>
<sequence>MSAPRQLRTHQRQLAGIVAAIASGATELRDILAAVTPGGGKSLLPVIAAAGLMQAGLIRRVCWVVPRDSLRQQAEEAFADPVWRAALGHAISVRAAENAPDPCRGLQGYVTTYQGIAAAPALHLAEFRREPTLLVVDEMHHLPALPEVDPVASRGPAADPEEDCAGAWSRALLPLLECAAVRLLLSGTLERADGRGILWLPYRGGIKARTREVDLDASGWAVIGYSRAQALAERAVLPVTFGALDGEASWRSEEGQELGPHRLSGFYPDETTRPALFTALRTGFAEALLREAFLAARALRSRRRRQRGLAPDEEAPGLGKLLVVAPDQATARHYLEVLRGWVPAEQAAVAVGLATSDSAGAPHLLAAFRLRPQPSILVTVAMAYEGLDAPEVAVVAALTHIRSRPWLEQMVARATRVDPAAGPYEAQRALVFHPDDPLFGRFRLRMETEQGTLARQPRPRRAHGVLPLWLREQLPPREGITPLQSNALALRFHTLAPGPDLAMKRPELEQAQDDLFEPPSVAERRLRGRIGEMVAAQAVEDEPMLQGPRPRLSGPGLYHRYNAILKRAMGNKARAQMTLMELEAALGWLERNRLSDHLHLVADDPRYAWTDRQRREWRPPQGRAGGRAAPRGVQATPAPDRKRRTS</sequence>
<dbReference type="PANTHER" id="PTHR47396:SF1">
    <property type="entry name" value="ATP-DEPENDENT HELICASE IRC3-RELATED"/>
    <property type="match status" value="1"/>
</dbReference>
<dbReference type="GO" id="GO:0005524">
    <property type="term" value="F:ATP binding"/>
    <property type="evidence" value="ECO:0007669"/>
    <property type="project" value="InterPro"/>
</dbReference>
<dbReference type="EMBL" id="VUKA01000003">
    <property type="protein sequence ID" value="KAA2213537.1"/>
    <property type="molecule type" value="Genomic_DNA"/>
</dbReference>
<dbReference type="Proteomes" id="UP000322110">
    <property type="component" value="Unassembled WGS sequence"/>
</dbReference>
<accession>A0A5B2TGD9</accession>
<feature type="domain" description="Helicase/UvrB N-terminal" evidence="2">
    <location>
        <begin position="7"/>
        <end position="145"/>
    </location>
</feature>
<organism evidence="3 4">
    <name type="scientific">Teichococcus oryzae</name>
    <dbReference type="NCBI Taxonomy" id="1608942"/>
    <lineage>
        <taxon>Bacteria</taxon>
        <taxon>Pseudomonadati</taxon>
        <taxon>Pseudomonadota</taxon>
        <taxon>Alphaproteobacteria</taxon>
        <taxon>Acetobacterales</taxon>
        <taxon>Roseomonadaceae</taxon>
        <taxon>Roseomonas</taxon>
    </lineage>
</organism>
<evidence type="ECO:0000313" key="3">
    <source>
        <dbReference type="EMBL" id="KAA2213537.1"/>
    </source>
</evidence>
<dbReference type="OrthoDB" id="5165890at2"/>
<protein>
    <submittedName>
        <fullName evidence="3">Restriction endonuclease subunit R</fullName>
    </submittedName>
</protein>
<gene>
    <name evidence="3" type="ORF">F0Q34_09920</name>
</gene>
<feature type="region of interest" description="Disordered" evidence="1">
    <location>
        <begin position="612"/>
        <end position="646"/>
    </location>
</feature>
<proteinExistence type="predicted"/>
<dbReference type="GO" id="GO:0003677">
    <property type="term" value="F:DNA binding"/>
    <property type="evidence" value="ECO:0007669"/>
    <property type="project" value="InterPro"/>
</dbReference>
<evidence type="ECO:0000313" key="4">
    <source>
        <dbReference type="Proteomes" id="UP000322110"/>
    </source>
</evidence>
<keyword evidence="3" id="KW-0540">Nuclease</keyword>
<dbReference type="InterPro" id="IPR050742">
    <property type="entry name" value="Helicase_Restrict-Modif_Enz"/>
</dbReference>
<name>A0A5B2TGD9_9PROT</name>
<dbReference type="GO" id="GO:0016787">
    <property type="term" value="F:hydrolase activity"/>
    <property type="evidence" value="ECO:0007669"/>
    <property type="project" value="InterPro"/>
</dbReference>
<keyword evidence="3" id="KW-0255">Endonuclease</keyword>
<keyword evidence="4" id="KW-1185">Reference proteome</keyword>
<dbReference type="AlphaFoldDB" id="A0A5B2TGD9"/>
<keyword evidence="3" id="KW-0378">Hydrolase</keyword>
<evidence type="ECO:0000256" key="1">
    <source>
        <dbReference type="SAM" id="MobiDB-lite"/>
    </source>
</evidence>
<comment type="caution">
    <text evidence="3">The sequence shown here is derived from an EMBL/GenBank/DDBJ whole genome shotgun (WGS) entry which is preliminary data.</text>
</comment>
<feature type="compositionally biased region" description="Low complexity" evidence="1">
    <location>
        <begin position="619"/>
        <end position="635"/>
    </location>
</feature>
<dbReference type="GO" id="GO:0005829">
    <property type="term" value="C:cytosol"/>
    <property type="evidence" value="ECO:0007669"/>
    <property type="project" value="TreeGrafter"/>
</dbReference>
<dbReference type="GO" id="GO:0004519">
    <property type="term" value="F:endonuclease activity"/>
    <property type="evidence" value="ECO:0007669"/>
    <property type="project" value="UniProtKB-KW"/>
</dbReference>
<dbReference type="RefSeq" id="WP_149812041.1">
    <property type="nucleotide sequence ID" value="NZ_VUKA01000003.1"/>
</dbReference>
<dbReference type="InterPro" id="IPR027417">
    <property type="entry name" value="P-loop_NTPase"/>
</dbReference>
<reference evidence="3 4" key="1">
    <citation type="journal article" date="2015" name="Int. J. Syst. Evol. Microbiol.">
        <title>Roseomonas oryzae sp. nov., isolated from paddy rhizosphere soil.</title>
        <authorList>
            <person name="Ramaprasad E.V."/>
            <person name="Sasikala Ch."/>
            <person name="Ramana Ch.V."/>
        </authorList>
    </citation>
    <scope>NUCLEOTIDE SEQUENCE [LARGE SCALE GENOMIC DNA]</scope>
    <source>
        <strain evidence="3 4">KCTC 42542</strain>
    </source>
</reference>
<dbReference type="InterPro" id="IPR006935">
    <property type="entry name" value="Helicase/UvrB_N"/>
</dbReference>
<evidence type="ECO:0000259" key="2">
    <source>
        <dbReference type="Pfam" id="PF04851"/>
    </source>
</evidence>
<dbReference type="Pfam" id="PF04851">
    <property type="entry name" value="ResIII"/>
    <property type="match status" value="1"/>
</dbReference>
<dbReference type="Gene3D" id="3.40.50.300">
    <property type="entry name" value="P-loop containing nucleotide triphosphate hydrolases"/>
    <property type="match status" value="2"/>
</dbReference>